<evidence type="ECO:0000256" key="4">
    <source>
        <dbReference type="ARBA" id="ARBA00022967"/>
    </source>
</evidence>
<dbReference type="RefSeq" id="WP_087999372.1">
    <property type="nucleotide sequence ID" value="NZ_BMHB01000001.1"/>
</dbReference>
<evidence type="ECO:0000313" key="6">
    <source>
        <dbReference type="EMBL" id="GGI12180.1"/>
    </source>
</evidence>
<dbReference type="InterPro" id="IPR027417">
    <property type="entry name" value="P-loop_NTPase"/>
</dbReference>
<dbReference type="Proteomes" id="UP000626244">
    <property type="component" value="Unassembled WGS sequence"/>
</dbReference>
<dbReference type="Pfam" id="PF00005">
    <property type="entry name" value="ABC_tran"/>
    <property type="match status" value="1"/>
</dbReference>
<evidence type="ECO:0000256" key="3">
    <source>
        <dbReference type="ARBA" id="ARBA00022840"/>
    </source>
</evidence>
<evidence type="ECO:0000259" key="5">
    <source>
        <dbReference type="PROSITE" id="PS50893"/>
    </source>
</evidence>
<comment type="caution">
    <text evidence="6">The sequence shown here is derived from an EMBL/GenBank/DDBJ whole genome shotgun (WGS) entry which is preliminary data.</text>
</comment>
<dbReference type="PANTHER" id="PTHR42794">
    <property type="entry name" value="HEMIN IMPORT ATP-BINDING PROTEIN HMUV"/>
    <property type="match status" value="1"/>
</dbReference>
<dbReference type="GO" id="GO:0005524">
    <property type="term" value="F:ATP binding"/>
    <property type="evidence" value="ECO:0007669"/>
    <property type="project" value="UniProtKB-KW"/>
</dbReference>
<keyword evidence="3 6" id="KW-0067">ATP-binding</keyword>
<proteinExistence type="predicted"/>
<dbReference type="PANTHER" id="PTHR42794:SF1">
    <property type="entry name" value="HEMIN IMPORT ATP-BINDING PROTEIN HMUV"/>
    <property type="match status" value="1"/>
</dbReference>
<dbReference type="SUPFAM" id="SSF52540">
    <property type="entry name" value="P-loop containing nucleoside triphosphate hydrolases"/>
    <property type="match status" value="1"/>
</dbReference>
<dbReference type="GO" id="GO:0016887">
    <property type="term" value="F:ATP hydrolysis activity"/>
    <property type="evidence" value="ECO:0007669"/>
    <property type="project" value="InterPro"/>
</dbReference>
<dbReference type="CDD" id="cd03214">
    <property type="entry name" value="ABC_Iron-Siderophores_B12_Hemin"/>
    <property type="match status" value="1"/>
</dbReference>
<sequence length="261" mass="29346">MINCNQISYSYNGIQKDIKNLSYSINEGEWLGVIGPNGSGKSTFLHILCGLLKPLTGDVMIDGEYITKMSNKEIAKKIAVLSQQNSYTFSYEVNETVKLGRIAHSASLFPTWTDQDDIAVSNALLMTSTNNMKKKFISEISGGERQRVFLAQAFAQETPYIFLDEPSNHLDLMHTIKILDLLKELQVNEEKTVVTVFHDLNLASLYCDRILALKDGSTFCEGKTEDVLTEEILEDLYGTSFQIMNNPNTNKKVIVYKSNYA</sequence>
<dbReference type="SMART" id="SM00382">
    <property type="entry name" value="AAA"/>
    <property type="match status" value="1"/>
</dbReference>
<dbReference type="AlphaFoldDB" id="A0A8J3ADE3"/>
<keyword evidence="2" id="KW-0547">Nucleotide-binding</keyword>
<keyword evidence="4" id="KW-1278">Translocase</keyword>
<feature type="domain" description="ABC transporter" evidence="5">
    <location>
        <begin position="2"/>
        <end position="240"/>
    </location>
</feature>
<dbReference type="PROSITE" id="PS00211">
    <property type="entry name" value="ABC_TRANSPORTER_1"/>
    <property type="match status" value="1"/>
</dbReference>
<dbReference type="InterPro" id="IPR003439">
    <property type="entry name" value="ABC_transporter-like_ATP-bd"/>
</dbReference>
<dbReference type="OrthoDB" id="9787851at2"/>
<dbReference type="EMBL" id="BMHB01000001">
    <property type="protein sequence ID" value="GGI12180.1"/>
    <property type="molecule type" value="Genomic_DNA"/>
</dbReference>
<dbReference type="Gene3D" id="3.40.50.300">
    <property type="entry name" value="P-loop containing nucleotide triphosphate hydrolases"/>
    <property type="match status" value="1"/>
</dbReference>
<dbReference type="InterPro" id="IPR003593">
    <property type="entry name" value="AAA+_ATPase"/>
</dbReference>
<keyword evidence="7" id="KW-1185">Reference proteome</keyword>
<dbReference type="FunFam" id="3.40.50.300:FF:000134">
    <property type="entry name" value="Iron-enterobactin ABC transporter ATP-binding protein"/>
    <property type="match status" value="1"/>
</dbReference>
<reference evidence="7" key="1">
    <citation type="journal article" date="2019" name="Int. J. Syst. Evol. Microbiol.">
        <title>The Global Catalogue of Microorganisms (GCM) 10K type strain sequencing project: providing services to taxonomists for standard genome sequencing and annotation.</title>
        <authorList>
            <consortium name="The Broad Institute Genomics Platform"/>
            <consortium name="The Broad Institute Genome Sequencing Center for Infectious Disease"/>
            <person name="Wu L."/>
            <person name="Ma J."/>
        </authorList>
    </citation>
    <scope>NUCLEOTIDE SEQUENCE [LARGE SCALE GENOMIC DNA]</scope>
    <source>
        <strain evidence="7">CGMCC 1.14993</strain>
    </source>
</reference>
<organism evidence="6 7">
    <name type="scientific">Gottfriedia solisilvae</name>
    <dbReference type="NCBI Taxonomy" id="1516104"/>
    <lineage>
        <taxon>Bacteria</taxon>
        <taxon>Bacillati</taxon>
        <taxon>Bacillota</taxon>
        <taxon>Bacilli</taxon>
        <taxon>Bacillales</taxon>
        <taxon>Bacillaceae</taxon>
        <taxon>Gottfriedia</taxon>
    </lineage>
</organism>
<name>A0A8J3ADE3_9BACI</name>
<evidence type="ECO:0000313" key="7">
    <source>
        <dbReference type="Proteomes" id="UP000626244"/>
    </source>
</evidence>
<evidence type="ECO:0000256" key="2">
    <source>
        <dbReference type="ARBA" id="ARBA00022741"/>
    </source>
</evidence>
<protein>
    <submittedName>
        <fullName evidence="6">Iron ABC transporter ATP-binding protein</fullName>
    </submittedName>
</protein>
<gene>
    <name evidence="6" type="ORF">GCM10007380_11570</name>
</gene>
<keyword evidence="1" id="KW-0813">Transport</keyword>
<accession>A0A8J3ADE3</accession>
<dbReference type="InterPro" id="IPR017871">
    <property type="entry name" value="ABC_transporter-like_CS"/>
</dbReference>
<dbReference type="PROSITE" id="PS50893">
    <property type="entry name" value="ABC_TRANSPORTER_2"/>
    <property type="match status" value="1"/>
</dbReference>
<evidence type="ECO:0000256" key="1">
    <source>
        <dbReference type="ARBA" id="ARBA00022448"/>
    </source>
</evidence>